<comment type="function">
    <text evidence="7 8">Reduces FMN, organic nitro compounds and disulfide DTNB. Involved in maintenance of the cellular redox state and the disulfide stress response.</text>
</comment>
<evidence type="ECO:0000313" key="11">
    <source>
        <dbReference type="EMBL" id="PNZ66282.1"/>
    </source>
</evidence>
<dbReference type="InterPro" id="IPR016446">
    <property type="entry name" value="Flavin_OxRdtase_Frp"/>
</dbReference>
<reference evidence="11 12" key="1">
    <citation type="submission" date="2017-08" db="EMBL/GenBank/DDBJ databases">
        <title>Draft genome sequences of 64 type strains of genus Staph aureus.</title>
        <authorList>
            <person name="Cole K."/>
            <person name="Golubchik T."/>
            <person name="Russell J."/>
            <person name="Foster D."/>
            <person name="Llewelyn M."/>
            <person name="Wilson D."/>
            <person name="Crook D."/>
            <person name="Paul J."/>
        </authorList>
    </citation>
    <scope>NUCLEOTIDE SEQUENCE [LARGE SCALE GENOMIC DNA]</scope>
    <source>
        <strain evidence="11 12">NCTC 12101</strain>
    </source>
</reference>
<dbReference type="PANTHER" id="PTHR43425:SF3">
    <property type="entry name" value="NADPH-DEPENDENT OXIDOREDUCTASE"/>
    <property type="match status" value="1"/>
</dbReference>
<comment type="similarity">
    <text evidence="2 8">Belongs to the flavin oxidoreductase frp family.</text>
</comment>
<keyword evidence="4 8" id="KW-0285">Flavoprotein</keyword>
<dbReference type="PIRSF" id="PIRSF005426">
    <property type="entry name" value="Frp"/>
    <property type="match status" value="1"/>
</dbReference>
<reference evidence="10" key="2">
    <citation type="submission" date="2023-07" db="EMBL/GenBank/DDBJ databases">
        <title>Evaluation of the beneficial properties of pineapple isolates.</title>
        <authorList>
            <person name="Adefiranye O."/>
        </authorList>
    </citation>
    <scope>NUCLEOTIDE SEQUENCE</scope>
    <source>
        <strain evidence="10">PAPLE_T1</strain>
    </source>
</reference>
<keyword evidence="5 8" id="KW-0288">FMN</keyword>
<keyword evidence="6 8" id="KW-0560">Oxidoreductase</keyword>
<evidence type="ECO:0000256" key="8">
    <source>
        <dbReference type="PIRNR" id="PIRNR005426"/>
    </source>
</evidence>
<dbReference type="Proteomes" id="UP000242470">
    <property type="component" value="Unassembled WGS sequence"/>
</dbReference>
<evidence type="ECO:0000313" key="12">
    <source>
        <dbReference type="Proteomes" id="UP000242470"/>
    </source>
</evidence>
<dbReference type="EMBL" id="JAUHQC010000010">
    <property type="protein sequence ID" value="MDN4533258.1"/>
    <property type="molecule type" value="Genomic_DNA"/>
</dbReference>
<protein>
    <recommendedName>
        <fullName evidence="3 8">NADPH-dependent oxidoreductase</fullName>
        <ecNumber evidence="8">1.6.-.-</ecNumber>
    </recommendedName>
</protein>
<dbReference type="GO" id="GO:0016491">
    <property type="term" value="F:oxidoreductase activity"/>
    <property type="evidence" value="ECO:0007669"/>
    <property type="project" value="UniProtKB-UniRule"/>
</dbReference>
<sequence length="253" mass="28888">MADYVYNLLTKHHSVREFKDEKVPEDDVNKMIEAGQRASTSNFLQTYSIIGIEDINVKEALKEVSGQPYVVENGYLFIFVMDYYKHLVASEDSDVVEDVQEATESAESLLVGAIDVGLLAQNIAATAEDMGYGIVYLGSLRNDIGRMRDILDLPDHTFPLFGMAVGVPADSEEQAQKPRMPKELIFHQDRYDNDVDNKRELLKTYDEAVRDYYQERTDGDRDETWSQQVTNFLSGKHRLDMLDQLNKAGFIRK</sequence>
<dbReference type="CDD" id="cd02146">
    <property type="entry name" value="NfsA-like"/>
    <property type="match status" value="1"/>
</dbReference>
<dbReference type="Proteomes" id="UP001171687">
    <property type="component" value="Unassembled WGS sequence"/>
</dbReference>
<dbReference type="InterPro" id="IPR000415">
    <property type="entry name" value="Nitroreductase-like"/>
</dbReference>
<dbReference type="EC" id="1.6.-.-" evidence="8"/>
<evidence type="ECO:0000256" key="1">
    <source>
        <dbReference type="ARBA" id="ARBA00001917"/>
    </source>
</evidence>
<evidence type="ECO:0000256" key="7">
    <source>
        <dbReference type="ARBA" id="ARBA00024982"/>
    </source>
</evidence>
<comment type="cofactor">
    <cofactor evidence="1">
        <name>FMN</name>
        <dbReference type="ChEBI" id="CHEBI:58210"/>
    </cofactor>
</comment>
<dbReference type="Pfam" id="PF00881">
    <property type="entry name" value="Nitroreductase"/>
    <property type="match status" value="1"/>
</dbReference>
<dbReference type="RefSeq" id="WP_059108177.1">
    <property type="nucleotide sequence ID" value="NZ_AP024589.1"/>
</dbReference>
<name>A0AAP8PMR5_9STAP</name>
<evidence type="ECO:0000259" key="9">
    <source>
        <dbReference type="Pfam" id="PF00881"/>
    </source>
</evidence>
<evidence type="ECO:0000256" key="3">
    <source>
        <dbReference type="ARBA" id="ARBA00018365"/>
    </source>
</evidence>
<dbReference type="PANTHER" id="PTHR43425">
    <property type="entry name" value="OXYGEN-INSENSITIVE NADPH NITROREDUCTASE"/>
    <property type="match status" value="1"/>
</dbReference>
<accession>A0AAP8PMR5</accession>
<dbReference type="EMBL" id="PPQW01000068">
    <property type="protein sequence ID" value="PNZ66282.1"/>
    <property type="molecule type" value="Genomic_DNA"/>
</dbReference>
<evidence type="ECO:0000256" key="5">
    <source>
        <dbReference type="ARBA" id="ARBA00022643"/>
    </source>
</evidence>
<dbReference type="GeneID" id="64981212"/>
<evidence type="ECO:0000256" key="4">
    <source>
        <dbReference type="ARBA" id="ARBA00022630"/>
    </source>
</evidence>
<organism evidence="11 12">
    <name type="scientific">Staphylococcus auricularis</name>
    <dbReference type="NCBI Taxonomy" id="29379"/>
    <lineage>
        <taxon>Bacteria</taxon>
        <taxon>Bacillati</taxon>
        <taxon>Bacillota</taxon>
        <taxon>Bacilli</taxon>
        <taxon>Bacillales</taxon>
        <taxon>Staphylococcaceae</taxon>
        <taxon>Staphylococcus</taxon>
    </lineage>
</organism>
<comment type="caution">
    <text evidence="11">The sequence shown here is derived from an EMBL/GenBank/DDBJ whole genome shotgun (WGS) entry which is preliminary data.</text>
</comment>
<evidence type="ECO:0000256" key="6">
    <source>
        <dbReference type="ARBA" id="ARBA00023002"/>
    </source>
</evidence>
<gene>
    <name evidence="11" type="ORF">CD158_08795</name>
    <name evidence="10" type="ORF">QYH67_06715</name>
</gene>
<proteinExistence type="inferred from homology"/>
<evidence type="ECO:0000313" key="10">
    <source>
        <dbReference type="EMBL" id="MDN4533258.1"/>
    </source>
</evidence>
<dbReference type="AlphaFoldDB" id="A0AAP8PMR5"/>
<evidence type="ECO:0000256" key="2">
    <source>
        <dbReference type="ARBA" id="ARBA00008366"/>
    </source>
</evidence>
<dbReference type="Gene3D" id="3.40.109.10">
    <property type="entry name" value="NADH Oxidase"/>
    <property type="match status" value="1"/>
</dbReference>
<keyword evidence="8" id="KW-0521">NADP</keyword>
<dbReference type="InterPro" id="IPR029479">
    <property type="entry name" value="Nitroreductase"/>
</dbReference>
<feature type="domain" description="Nitroreductase" evidence="9">
    <location>
        <begin position="10"/>
        <end position="166"/>
    </location>
</feature>
<dbReference type="SUPFAM" id="SSF55469">
    <property type="entry name" value="FMN-dependent nitroreductase-like"/>
    <property type="match status" value="1"/>
</dbReference>